<reference evidence="1 2" key="1">
    <citation type="submission" date="2018-06" db="EMBL/GenBank/DDBJ databases">
        <authorList>
            <consortium name="Pathogen Informatics"/>
            <person name="Doyle S."/>
        </authorList>
    </citation>
    <scope>NUCLEOTIDE SEQUENCE [LARGE SCALE GENOMIC DNA]</scope>
    <source>
        <strain evidence="1 2">NCTC9140</strain>
    </source>
</reference>
<accession>A0A377TFS4</accession>
<dbReference type="EMBL" id="UGKQ01000002">
    <property type="protein sequence ID" value="STS78515.1"/>
    <property type="molecule type" value="Genomic_DNA"/>
</dbReference>
<name>A0A377TFS4_KLEPN</name>
<dbReference type="AlphaFoldDB" id="A0A377TFS4"/>
<dbReference type="Proteomes" id="UP000254938">
    <property type="component" value="Unassembled WGS sequence"/>
</dbReference>
<organism evidence="1 2">
    <name type="scientific">Klebsiella pneumoniae</name>
    <dbReference type="NCBI Taxonomy" id="573"/>
    <lineage>
        <taxon>Bacteria</taxon>
        <taxon>Pseudomonadati</taxon>
        <taxon>Pseudomonadota</taxon>
        <taxon>Gammaproteobacteria</taxon>
        <taxon>Enterobacterales</taxon>
        <taxon>Enterobacteriaceae</taxon>
        <taxon>Klebsiella/Raoultella group</taxon>
        <taxon>Klebsiella</taxon>
        <taxon>Klebsiella pneumoniae complex</taxon>
    </lineage>
</organism>
<proteinExistence type="predicted"/>
<gene>
    <name evidence="1" type="ORF">NCTC9140_00147</name>
</gene>
<evidence type="ECO:0000313" key="1">
    <source>
        <dbReference type="EMBL" id="STS78515.1"/>
    </source>
</evidence>
<evidence type="ECO:0000313" key="2">
    <source>
        <dbReference type="Proteomes" id="UP000254938"/>
    </source>
</evidence>
<protein>
    <submittedName>
        <fullName evidence="1">Uncharacterized protein</fullName>
    </submittedName>
</protein>
<sequence>MIITIELKGALMAKNHSEYKVLFEGKYFAVIWIL</sequence>